<dbReference type="SUPFAM" id="SSF55961">
    <property type="entry name" value="Bet v1-like"/>
    <property type="match status" value="1"/>
</dbReference>
<dbReference type="PANTHER" id="PTHR21266:SF57">
    <property type="entry name" value="3-CHLOROBENZOATE-3,4-DIOXYGENASE"/>
    <property type="match status" value="1"/>
</dbReference>
<dbReference type="PANTHER" id="PTHR21266">
    <property type="entry name" value="IRON-SULFUR DOMAIN CONTAINING PROTEIN"/>
    <property type="match status" value="1"/>
</dbReference>
<keyword evidence="3" id="KW-0408">Iron</keyword>
<dbReference type="Pfam" id="PF00355">
    <property type="entry name" value="Rieske"/>
    <property type="match status" value="1"/>
</dbReference>
<sequence>MGQLEVKPNIRTCGINPNHWYVVARSVEVTDKPYCVTLWHENIVIFRNAQGKIKALEDRCPHRQVKLSDGVVVGDDIECAYHGWRFNGEGKCSFVPYLQKNQRLPNCKLKAYPVQELDGFIWLFLGDGDSEKIKPMGLPEWEHLNYIASVTTIDCPGHFSYLIENLMDMYHGHLHDNYQAWAEANLKEIEITSQRIDVLYTAQSYYRIDKIWSVSQLFFPALRRLHPEPLRVSYVYPHWSSSLGEDFKIYCLFCPIDETTTKAYLIHFTSLQAFWRLHKLPVWFRRFVKNSLFNAAKGLLDGLVEQDIAMIKQEQEAFNRNPLRRNYELNGAIAPVQKLIINQWQSTISN</sequence>
<dbReference type="Gene3D" id="2.102.10.10">
    <property type="entry name" value="Rieske [2Fe-2S] iron-sulphur domain"/>
    <property type="match status" value="1"/>
</dbReference>
<keyword evidence="2" id="KW-0479">Metal-binding</keyword>
<dbReference type="CDD" id="cd03469">
    <property type="entry name" value="Rieske_RO_Alpha_N"/>
    <property type="match status" value="1"/>
</dbReference>
<evidence type="ECO:0000313" key="6">
    <source>
        <dbReference type="EMBL" id="MTF38767.1"/>
    </source>
</evidence>
<gene>
    <name evidence="6" type="ORF">GGC33_07480</name>
</gene>
<comment type="caution">
    <text evidence="6">The sequence shown here is derived from an EMBL/GenBank/DDBJ whole genome shotgun (WGS) entry which is preliminary data.</text>
</comment>
<evidence type="ECO:0000313" key="7">
    <source>
        <dbReference type="Proteomes" id="UP000437131"/>
    </source>
</evidence>
<dbReference type="GO" id="GO:0016705">
    <property type="term" value="F:oxidoreductase activity, acting on paired donors, with incorporation or reduction of molecular oxygen"/>
    <property type="evidence" value="ECO:0007669"/>
    <property type="project" value="UniProtKB-ARBA"/>
</dbReference>
<reference evidence="6 7" key="1">
    <citation type="submission" date="2019-11" db="EMBL/GenBank/DDBJ databases">
        <title>Isolation of a new High Light Tolerant Cyanobacteria.</title>
        <authorList>
            <person name="Dobson Z."/>
            <person name="Vaughn N."/>
            <person name="Vaughn M."/>
            <person name="Fromme P."/>
            <person name="Mazor Y."/>
        </authorList>
    </citation>
    <scope>NUCLEOTIDE SEQUENCE [LARGE SCALE GENOMIC DNA]</scope>
    <source>
        <strain evidence="6 7">0216</strain>
    </source>
</reference>
<evidence type="ECO:0000256" key="4">
    <source>
        <dbReference type="ARBA" id="ARBA00023014"/>
    </source>
</evidence>
<evidence type="ECO:0000256" key="3">
    <source>
        <dbReference type="ARBA" id="ARBA00023004"/>
    </source>
</evidence>
<dbReference type="SUPFAM" id="SSF50022">
    <property type="entry name" value="ISP domain"/>
    <property type="match status" value="1"/>
</dbReference>
<dbReference type="RefSeq" id="WP_155083626.1">
    <property type="nucleotide sequence ID" value="NZ_WMIA01000007.1"/>
</dbReference>
<dbReference type="Proteomes" id="UP000437131">
    <property type="component" value="Unassembled WGS sequence"/>
</dbReference>
<dbReference type="GO" id="GO:0051537">
    <property type="term" value="F:2 iron, 2 sulfur cluster binding"/>
    <property type="evidence" value="ECO:0007669"/>
    <property type="project" value="UniProtKB-KW"/>
</dbReference>
<protein>
    <submittedName>
        <fullName evidence="6">Rieske 2Fe-2S domain-containing protein</fullName>
    </submittedName>
</protein>
<keyword evidence="1" id="KW-0001">2Fe-2S</keyword>
<accession>A0A844GQK5</accession>
<dbReference type="PROSITE" id="PS51296">
    <property type="entry name" value="RIESKE"/>
    <property type="match status" value="1"/>
</dbReference>
<feature type="domain" description="Rieske" evidence="5">
    <location>
        <begin position="20"/>
        <end position="123"/>
    </location>
</feature>
<dbReference type="GO" id="GO:0046872">
    <property type="term" value="F:metal ion binding"/>
    <property type="evidence" value="ECO:0007669"/>
    <property type="project" value="UniProtKB-KW"/>
</dbReference>
<keyword evidence="4" id="KW-0411">Iron-sulfur</keyword>
<dbReference type="InterPro" id="IPR036922">
    <property type="entry name" value="Rieske_2Fe-2S_sf"/>
</dbReference>
<dbReference type="GO" id="GO:0004497">
    <property type="term" value="F:monooxygenase activity"/>
    <property type="evidence" value="ECO:0007669"/>
    <property type="project" value="UniProtKB-ARBA"/>
</dbReference>
<evidence type="ECO:0000259" key="5">
    <source>
        <dbReference type="PROSITE" id="PS51296"/>
    </source>
</evidence>
<evidence type="ECO:0000256" key="1">
    <source>
        <dbReference type="ARBA" id="ARBA00022714"/>
    </source>
</evidence>
<dbReference type="InterPro" id="IPR050584">
    <property type="entry name" value="Cholesterol_7-desaturase"/>
</dbReference>
<organism evidence="6 7">
    <name type="scientific">Cyanobacterium aponinum 0216</name>
    <dbReference type="NCBI Taxonomy" id="2676140"/>
    <lineage>
        <taxon>Bacteria</taxon>
        <taxon>Bacillati</taxon>
        <taxon>Cyanobacteriota</taxon>
        <taxon>Cyanophyceae</taxon>
        <taxon>Oscillatoriophycideae</taxon>
        <taxon>Chroococcales</taxon>
        <taxon>Geminocystaceae</taxon>
        <taxon>Cyanobacterium</taxon>
    </lineage>
</organism>
<proteinExistence type="predicted"/>
<dbReference type="AlphaFoldDB" id="A0A844GQK5"/>
<dbReference type="EMBL" id="WMIA01000007">
    <property type="protein sequence ID" value="MTF38767.1"/>
    <property type="molecule type" value="Genomic_DNA"/>
</dbReference>
<dbReference type="InterPro" id="IPR017941">
    <property type="entry name" value="Rieske_2Fe-2S"/>
</dbReference>
<name>A0A844GQK5_9CHRO</name>
<evidence type="ECO:0000256" key="2">
    <source>
        <dbReference type="ARBA" id="ARBA00022723"/>
    </source>
</evidence>